<gene>
    <name evidence="3" type="ORF">AWC02_05530</name>
</gene>
<reference evidence="3 4" key="1">
    <citation type="submission" date="2016-01" db="EMBL/GenBank/DDBJ databases">
        <title>The new phylogeny of the genus Mycobacterium.</title>
        <authorList>
            <person name="Tarcisio F."/>
            <person name="Conor M."/>
            <person name="Antonella G."/>
            <person name="Elisabetta G."/>
            <person name="Giulia F.S."/>
            <person name="Sara T."/>
            <person name="Anna F."/>
            <person name="Clotilde B."/>
            <person name="Roberto B."/>
            <person name="Veronica D.S."/>
            <person name="Fabio R."/>
            <person name="Monica P."/>
            <person name="Olivier J."/>
            <person name="Enrico T."/>
            <person name="Nicola S."/>
        </authorList>
    </citation>
    <scope>NUCLEOTIDE SEQUENCE [LARGE SCALE GENOMIC DNA]</scope>
    <source>
        <strain evidence="3 4">ATCC 27353</strain>
    </source>
</reference>
<evidence type="ECO:0008006" key="5">
    <source>
        <dbReference type="Google" id="ProtNLM"/>
    </source>
</evidence>
<feature type="compositionally biased region" description="Basic and acidic residues" evidence="1">
    <location>
        <begin position="229"/>
        <end position="239"/>
    </location>
</feature>
<feature type="region of interest" description="Disordered" evidence="1">
    <location>
        <begin position="219"/>
        <end position="239"/>
    </location>
</feature>
<dbReference type="EMBL" id="LQOT01000019">
    <property type="protein sequence ID" value="ORV50035.1"/>
    <property type="molecule type" value="Genomic_DNA"/>
</dbReference>
<comment type="caution">
    <text evidence="3">The sequence shown here is derived from an EMBL/GenBank/DDBJ whole genome shotgun (WGS) entry which is preliminary data.</text>
</comment>
<feature type="transmembrane region" description="Helical" evidence="2">
    <location>
        <begin position="39"/>
        <end position="60"/>
    </location>
</feature>
<keyword evidence="2" id="KW-0812">Transmembrane</keyword>
<dbReference type="Proteomes" id="UP000193465">
    <property type="component" value="Unassembled WGS sequence"/>
</dbReference>
<evidence type="ECO:0000256" key="1">
    <source>
        <dbReference type="SAM" id="MobiDB-lite"/>
    </source>
</evidence>
<keyword evidence="2" id="KW-1133">Transmembrane helix</keyword>
<evidence type="ECO:0000313" key="4">
    <source>
        <dbReference type="Proteomes" id="UP000193465"/>
    </source>
</evidence>
<dbReference type="STRING" id="188915.AWC02_05530"/>
<proteinExistence type="predicted"/>
<feature type="transmembrane region" description="Helical" evidence="2">
    <location>
        <begin position="12"/>
        <end position="33"/>
    </location>
</feature>
<evidence type="ECO:0000313" key="3">
    <source>
        <dbReference type="EMBL" id="ORV50035.1"/>
    </source>
</evidence>
<evidence type="ECO:0000256" key="2">
    <source>
        <dbReference type="SAM" id="Phobius"/>
    </source>
</evidence>
<dbReference type="RefSeq" id="WP_085127717.1">
    <property type="nucleotide sequence ID" value="NZ_LQOT01000019.1"/>
</dbReference>
<name>A0A1X1TZM6_9MYCO</name>
<accession>A0A1X1TZM6</accession>
<protein>
    <recommendedName>
        <fullName evidence="5">SHOCT domain-containing protein</fullName>
    </recommendedName>
</protein>
<keyword evidence="4" id="KW-1185">Reference proteome</keyword>
<sequence>MVWRYVKAQFMVLLFGGLVGPIFLICYLGFGRLAGLEWMLYWGIAVTCADVVAAVLWTGYGAKAASRQQYLEQHGVLALAQVVAIHETSTRVNNQPLVKLDLHIEGPGLAPFDAQDRVLATLNRLPVITARRLAVLVDPATNDFRVDWQRSALLGGTVPARFTLAEDNKTYDLTGHTGPVMEILQILRAHGVPVQGQIDIRSDPTVRQQVAAVVRRAAEQSTEAAAGRDGAEPRSAGERLQELEVLRRDGVVTDDEYHQKRQQIIAEL</sequence>
<keyword evidence="2" id="KW-0472">Membrane</keyword>
<dbReference type="AlphaFoldDB" id="A0A1X1TZM6"/>
<organism evidence="3 4">
    <name type="scientific">Mycolicibacter engbaekii</name>
    <dbReference type="NCBI Taxonomy" id="188915"/>
    <lineage>
        <taxon>Bacteria</taxon>
        <taxon>Bacillati</taxon>
        <taxon>Actinomycetota</taxon>
        <taxon>Actinomycetes</taxon>
        <taxon>Mycobacteriales</taxon>
        <taxon>Mycobacteriaceae</taxon>
        <taxon>Mycolicibacter</taxon>
    </lineage>
</organism>